<dbReference type="NCBIfam" id="TIGR00022">
    <property type="entry name" value="YhcH/YjgK/YiaL family protein"/>
    <property type="match status" value="1"/>
</dbReference>
<proteinExistence type="predicted"/>
<sequence length="150" mass="16782">MIYDKIANAGLYRFDHPGLMGAIRDMLCNLHGEFAEGAGFRKNTIVFTTVPKEEKRYEAHKRFIDIHVVLEGKEYVEIAPVDCLSNSTAYDTEADIYFGEVTATCKFSGYLEKGHFLLCFPEDAHLVGAHESDKEASGQPVSKIVYKIAV</sequence>
<dbReference type="InterPro" id="IPR004375">
    <property type="entry name" value="NanQ/TabA/YiaL"/>
</dbReference>
<dbReference type="SUPFAM" id="SSF51197">
    <property type="entry name" value="Clavaminate synthase-like"/>
    <property type="match status" value="1"/>
</dbReference>
<protein>
    <submittedName>
        <fullName evidence="1">YhcH/YjgK/YiaL family protein</fullName>
    </submittedName>
</protein>
<comment type="caution">
    <text evidence="1">The sequence shown here is derived from an EMBL/GenBank/DDBJ whole genome shotgun (WGS) entry which is preliminary data.</text>
</comment>
<gene>
    <name evidence="1" type="ORF">ACFQ03_04245</name>
</gene>
<name>A0ABW3D4Y6_9BACL</name>
<dbReference type="Gene3D" id="2.60.120.370">
    <property type="entry name" value="YhcH/YjgK/YiaL"/>
    <property type="match status" value="1"/>
</dbReference>
<dbReference type="EMBL" id="JBHTIU010000012">
    <property type="protein sequence ID" value="MFD0868348.1"/>
    <property type="molecule type" value="Genomic_DNA"/>
</dbReference>
<dbReference type="InterPro" id="IPR037012">
    <property type="entry name" value="NanQ/TabA/YiaL_sf"/>
</dbReference>
<dbReference type="PANTHER" id="PTHR34986:SF1">
    <property type="entry name" value="PROTEIN YIAL"/>
    <property type="match status" value="1"/>
</dbReference>
<evidence type="ECO:0000313" key="2">
    <source>
        <dbReference type="Proteomes" id="UP001597120"/>
    </source>
</evidence>
<keyword evidence="2" id="KW-1185">Reference proteome</keyword>
<dbReference type="PANTHER" id="PTHR34986">
    <property type="entry name" value="EVOLVED BETA-GALACTOSIDASE SUBUNIT BETA"/>
    <property type="match status" value="1"/>
</dbReference>
<dbReference type="RefSeq" id="WP_144933817.1">
    <property type="nucleotide sequence ID" value="NZ_JBHTIU010000012.1"/>
</dbReference>
<dbReference type="Proteomes" id="UP001597120">
    <property type="component" value="Unassembled WGS sequence"/>
</dbReference>
<evidence type="ECO:0000313" key="1">
    <source>
        <dbReference type="EMBL" id="MFD0868348.1"/>
    </source>
</evidence>
<accession>A0ABW3D4Y6</accession>
<reference evidence="2" key="1">
    <citation type="journal article" date="2019" name="Int. J. Syst. Evol. Microbiol.">
        <title>The Global Catalogue of Microorganisms (GCM) 10K type strain sequencing project: providing services to taxonomists for standard genome sequencing and annotation.</title>
        <authorList>
            <consortium name="The Broad Institute Genomics Platform"/>
            <consortium name="The Broad Institute Genome Sequencing Center for Infectious Disease"/>
            <person name="Wu L."/>
            <person name="Ma J."/>
        </authorList>
    </citation>
    <scope>NUCLEOTIDE SEQUENCE [LARGE SCALE GENOMIC DNA]</scope>
    <source>
        <strain evidence="2">CCUG 57263</strain>
    </source>
</reference>
<dbReference type="Pfam" id="PF04074">
    <property type="entry name" value="DUF386"/>
    <property type="match status" value="1"/>
</dbReference>
<organism evidence="1 2">
    <name type="scientific">Paenibacillus residui</name>
    <dbReference type="NCBI Taxonomy" id="629724"/>
    <lineage>
        <taxon>Bacteria</taxon>
        <taxon>Bacillati</taxon>
        <taxon>Bacillota</taxon>
        <taxon>Bacilli</taxon>
        <taxon>Bacillales</taxon>
        <taxon>Paenibacillaceae</taxon>
        <taxon>Paenibacillus</taxon>
    </lineage>
</organism>